<gene>
    <name evidence="4" type="ORF">LY89DRAFT_616353</name>
</gene>
<evidence type="ECO:0000313" key="4">
    <source>
        <dbReference type="EMBL" id="KUJ16804.1"/>
    </source>
</evidence>
<dbReference type="GO" id="GO:0005737">
    <property type="term" value="C:cytoplasm"/>
    <property type="evidence" value="ECO:0007669"/>
    <property type="project" value="TreeGrafter"/>
</dbReference>
<comment type="similarity">
    <text evidence="1">Belongs to the protein-tyrosine phosphatase family. Non-receptor class subfamily.</text>
</comment>
<dbReference type="InterPro" id="IPR000340">
    <property type="entry name" value="Dual-sp_phosphatase_cat-dom"/>
</dbReference>
<dbReference type="InterPro" id="IPR029021">
    <property type="entry name" value="Prot-tyrosine_phosphatase-like"/>
</dbReference>
<dbReference type="OrthoDB" id="10252009at2759"/>
<dbReference type="Pfam" id="PF00782">
    <property type="entry name" value="DSPc"/>
    <property type="match status" value="1"/>
</dbReference>
<dbReference type="GO" id="GO:0062026">
    <property type="term" value="P:negative regulation of SCF-dependent proteasomal ubiquitin-dependent catabolic process"/>
    <property type="evidence" value="ECO:0007669"/>
    <property type="project" value="TreeGrafter"/>
</dbReference>
<dbReference type="GeneID" id="28820488"/>
<name>A0A194X9J9_MOLSC</name>
<feature type="compositionally biased region" description="Polar residues" evidence="2">
    <location>
        <begin position="10"/>
        <end position="41"/>
    </location>
</feature>
<dbReference type="InterPro" id="IPR000387">
    <property type="entry name" value="Tyr_Pase_dom"/>
</dbReference>
<sequence length="330" mass="36307">MASPEPQRTAFPNGSYGNLLNRENTPATTSAINGAQPNGQYTFRAPSPPHIHIPQANEDPNFLRNVPANREYSDDEQAILARVVAVQHSLPAAVDWRYELRRKAQQILPFLYLGPSSSARDIESLRAEGITMLLVIRNTMTAQASLLSGEKVAKQLGIQSAAVDVAGNQELIAAFPRATKTINDHLISSYRRLACDDDAQNGRNTWGKVLVFCESGNERSAAVVAAYVMSTFALDMVTALQYVQSQRFCVAYDDGLKNLLQAYDDILSARRSVSRGTSAAPQVPATQAKRRRDDVDEDEDMDMGTMDVDRADDMERFAGRSSYAPFLDVS</sequence>
<dbReference type="GO" id="GO:1990444">
    <property type="term" value="F:F-box domain binding"/>
    <property type="evidence" value="ECO:0007669"/>
    <property type="project" value="TreeGrafter"/>
</dbReference>
<evidence type="ECO:0000256" key="1">
    <source>
        <dbReference type="ARBA" id="ARBA00009649"/>
    </source>
</evidence>
<reference evidence="4 5" key="1">
    <citation type="submission" date="2015-10" db="EMBL/GenBank/DDBJ databases">
        <title>Full genome of DAOMC 229536 Phialocephala scopiformis, a fungal endophyte of spruce producing the potent anti-insectan compound rugulosin.</title>
        <authorList>
            <consortium name="DOE Joint Genome Institute"/>
            <person name="Walker A.K."/>
            <person name="Frasz S.L."/>
            <person name="Seifert K.A."/>
            <person name="Miller J.D."/>
            <person name="Mondo S.J."/>
            <person name="Labutti K."/>
            <person name="Lipzen A."/>
            <person name="Dockter R."/>
            <person name="Kennedy M."/>
            <person name="Grigoriev I.V."/>
            <person name="Spatafora J.W."/>
        </authorList>
    </citation>
    <scope>NUCLEOTIDE SEQUENCE [LARGE SCALE GENOMIC DNA]</scope>
    <source>
        <strain evidence="4 5">CBS 120377</strain>
    </source>
</reference>
<proteinExistence type="inferred from homology"/>
<dbReference type="GO" id="GO:0070372">
    <property type="term" value="P:regulation of ERK1 and ERK2 cascade"/>
    <property type="evidence" value="ECO:0007669"/>
    <property type="project" value="TreeGrafter"/>
</dbReference>
<organism evidence="4 5">
    <name type="scientific">Mollisia scopiformis</name>
    <name type="common">Conifer needle endophyte fungus</name>
    <name type="synonym">Phialocephala scopiformis</name>
    <dbReference type="NCBI Taxonomy" id="149040"/>
    <lineage>
        <taxon>Eukaryota</taxon>
        <taxon>Fungi</taxon>
        <taxon>Dikarya</taxon>
        <taxon>Ascomycota</taxon>
        <taxon>Pezizomycotina</taxon>
        <taxon>Leotiomycetes</taxon>
        <taxon>Helotiales</taxon>
        <taxon>Mollisiaceae</taxon>
        <taxon>Mollisia</taxon>
    </lineage>
</organism>
<dbReference type="CDD" id="cd14498">
    <property type="entry name" value="DSP"/>
    <property type="match status" value="1"/>
</dbReference>
<dbReference type="InterPro" id="IPR052449">
    <property type="entry name" value="STYX-Interacting_Phosphatase"/>
</dbReference>
<dbReference type="PROSITE" id="PS50056">
    <property type="entry name" value="TYR_PHOSPHATASE_2"/>
    <property type="match status" value="1"/>
</dbReference>
<dbReference type="InParanoid" id="A0A194X9J9"/>
<evidence type="ECO:0000259" key="3">
    <source>
        <dbReference type="PROSITE" id="PS50056"/>
    </source>
</evidence>
<dbReference type="GO" id="GO:0140096">
    <property type="term" value="F:catalytic activity, acting on a protein"/>
    <property type="evidence" value="ECO:0007669"/>
    <property type="project" value="UniProtKB-ARBA"/>
</dbReference>
<dbReference type="InterPro" id="IPR020422">
    <property type="entry name" value="TYR_PHOSPHATASE_DUAL_dom"/>
</dbReference>
<keyword evidence="5" id="KW-1185">Reference proteome</keyword>
<accession>A0A194X9J9</accession>
<feature type="domain" description="Tyrosine specific protein phosphatases" evidence="3">
    <location>
        <begin position="184"/>
        <end position="247"/>
    </location>
</feature>
<dbReference type="PANTHER" id="PTHR46588">
    <property type="entry name" value="SERINE/THREONINE/TYROSINE-INTERACTING PROTEIN"/>
    <property type="match status" value="1"/>
</dbReference>
<dbReference type="Gene3D" id="3.90.190.10">
    <property type="entry name" value="Protein tyrosine phosphatase superfamily"/>
    <property type="match status" value="1"/>
</dbReference>
<evidence type="ECO:0000256" key="2">
    <source>
        <dbReference type="SAM" id="MobiDB-lite"/>
    </source>
</evidence>
<dbReference type="GO" id="GO:0005654">
    <property type="term" value="C:nucleoplasm"/>
    <property type="evidence" value="ECO:0007669"/>
    <property type="project" value="TreeGrafter"/>
</dbReference>
<evidence type="ECO:0000313" key="5">
    <source>
        <dbReference type="Proteomes" id="UP000070700"/>
    </source>
</evidence>
<feature type="region of interest" description="Disordered" evidence="2">
    <location>
        <begin position="1"/>
        <end position="50"/>
    </location>
</feature>
<dbReference type="SUPFAM" id="SSF52799">
    <property type="entry name" value="(Phosphotyrosine protein) phosphatases II"/>
    <property type="match status" value="1"/>
</dbReference>
<dbReference type="STRING" id="149040.A0A194X9J9"/>
<dbReference type="EMBL" id="KQ947415">
    <property type="protein sequence ID" value="KUJ16804.1"/>
    <property type="molecule type" value="Genomic_DNA"/>
</dbReference>
<dbReference type="AlphaFoldDB" id="A0A194X9J9"/>
<dbReference type="PANTHER" id="PTHR46588:SF1">
    <property type="entry name" value="SERINE_THREONINE_TYROSINE-INTERACTING PROTEIN"/>
    <property type="match status" value="1"/>
</dbReference>
<dbReference type="KEGG" id="psco:LY89DRAFT_616353"/>
<dbReference type="SMART" id="SM00195">
    <property type="entry name" value="DSPc"/>
    <property type="match status" value="1"/>
</dbReference>
<protein>
    <submittedName>
        <fullName evidence="4">Phosphatases II</fullName>
    </submittedName>
</protein>
<dbReference type="Proteomes" id="UP000070700">
    <property type="component" value="Unassembled WGS sequence"/>
</dbReference>
<dbReference type="RefSeq" id="XP_018071159.1">
    <property type="nucleotide sequence ID" value="XM_018210762.1"/>
</dbReference>
<feature type="region of interest" description="Disordered" evidence="2">
    <location>
        <begin position="274"/>
        <end position="312"/>
    </location>
</feature>